<evidence type="ECO:0000313" key="2">
    <source>
        <dbReference type="Proteomes" id="UP000295416"/>
    </source>
</evidence>
<name>A0A4R2NPV6_9BACL</name>
<organism evidence="1 2">
    <name type="scientific">Scopulibacillus darangshiensis</name>
    <dbReference type="NCBI Taxonomy" id="442528"/>
    <lineage>
        <taxon>Bacteria</taxon>
        <taxon>Bacillati</taxon>
        <taxon>Bacillota</taxon>
        <taxon>Bacilli</taxon>
        <taxon>Bacillales</taxon>
        <taxon>Sporolactobacillaceae</taxon>
        <taxon>Scopulibacillus</taxon>
    </lineage>
</organism>
<dbReference type="EMBL" id="SLXK01000028">
    <property type="protein sequence ID" value="TCP23787.1"/>
    <property type="molecule type" value="Genomic_DNA"/>
</dbReference>
<keyword evidence="2" id="KW-1185">Reference proteome</keyword>
<gene>
    <name evidence="1" type="ORF">EV207_12810</name>
</gene>
<dbReference type="Proteomes" id="UP000295416">
    <property type="component" value="Unassembled WGS sequence"/>
</dbReference>
<sequence length="63" mass="7380">MGYRNESNVNSCERYCLNVCVRLFPGDFGQCFNDCVSCQRRADVLSDFEDNQDCDDWEDDFYG</sequence>
<accession>A0A4R2NPV6</accession>
<dbReference type="AlphaFoldDB" id="A0A4R2NPV6"/>
<evidence type="ECO:0000313" key="1">
    <source>
        <dbReference type="EMBL" id="TCP23787.1"/>
    </source>
</evidence>
<reference evidence="1 2" key="1">
    <citation type="submission" date="2019-03" db="EMBL/GenBank/DDBJ databases">
        <title>Genomic Encyclopedia of Type Strains, Phase IV (KMG-IV): sequencing the most valuable type-strain genomes for metagenomic binning, comparative biology and taxonomic classification.</title>
        <authorList>
            <person name="Goeker M."/>
        </authorList>
    </citation>
    <scope>NUCLEOTIDE SEQUENCE [LARGE SCALE GENOMIC DNA]</scope>
    <source>
        <strain evidence="1 2">DSM 19377</strain>
    </source>
</reference>
<comment type="caution">
    <text evidence="1">The sequence shown here is derived from an EMBL/GenBank/DDBJ whole genome shotgun (WGS) entry which is preliminary data.</text>
</comment>
<proteinExistence type="predicted"/>
<protein>
    <submittedName>
        <fullName evidence="1">Uncharacterized protein</fullName>
    </submittedName>
</protein>